<keyword evidence="2" id="KW-1185">Reference proteome</keyword>
<reference evidence="2" key="1">
    <citation type="submission" date="2014-09" db="EMBL/GenBank/DDBJ databases">
        <authorList>
            <person name="Mudge J."/>
            <person name="Ramaraj T."/>
            <person name="Lindquist I.E."/>
            <person name="Bharti A.K."/>
            <person name="Sundararajan A."/>
            <person name="Cameron C.T."/>
            <person name="Woodward J.E."/>
            <person name="May G.D."/>
            <person name="Brubaker C."/>
            <person name="Broadhvest J."/>
            <person name="Wilkins T.A."/>
        </authorList>
    </citation>
    <scope>NUCLEOTIDE SEQUENCE</scope>
    <source>
        <strain evidence="2">cv. AKA8401</strain>
    </source>
</reference>
<protein>
    <submittedName>
        <fullName evidence="1">Uncharacterized protein</fullName>
    </submittedName>
</protein>
<dbReference type="Proteomes" id="UP000032142">
    <property type="component" value="Unassembled WGS sequence"/>
</dbReference>
<evidence type="ECO:0000313" key="1">
    <source>
        <dbReference type="EMBL" id="KHG18926.1"/>
    </source>
</evidence>
<proteinExistence type="predicted"/>
<dbReference type="AlphaFoldDB" id="A0A0B0P6D8"/>
<evidence type="ECO:0000313" key="2">
    <source>
        <dbReference type="Proteomes" id="UP000032142"/>
    </source>
</evidence>
<name>A0A0B0P6D8_GOSAR</name>
<dbReference type="EMBL" id="KN411745">
    <property type="protein sequence ID" value="KHG18926.1"/>
    <property type="molecule type" value="Genomic_DNA"/>
</dbReference>
<gene>
    <name evidence="1" type="ORF">F383_09482</name>
</gene>
<sequence>MSGIKNQRNQIWIRGKLKLSTSRSVPFFIVRDFGFKLRAQGSSAKSITLSTVVDPDKAVADDVESIAPAPVQGKRLLILDGLRVTKRERLSKPCIK</sequence>
<accession>A0A0B0P6D8</accession>
<organism evidence="1 2">
    <name type="scientific">Gossypium arboreum</name>
    <name type="common">Tree cotton</name>
    <name type="synonym">Gossypium nanking</name>
    <dbReference type="NCBI Taxonomy" id="29729"/>
    <lineage>
        <taxon>Eukaryota</taxon>
        <taxon>Viridiplantae</taxon>
        <taxon>Streptophyta</taxon>
        <taxon>Embryophyta</taxon>
        <taxon>Tracheophyta</taxon>
        <taxon>Spermatophyta</taxon>
        <taxon>Magnoliopsida</taxon>
        <taxon>eudicotyledons</taxon>
        <taxon>Gunneridae</taxon>
        <taxon>Pentapetalae</taxon>
        <taxon>rosids</taxon>
        <taxon>malvids</taxon>
        <taxon>Malvales</taxon>
        <taxon>Malvaceae</taxon>
        <taxon>Malvoideae</taxon>
        <taxon>Gossypium</taxon>
    </lineage>
</organism>